<gene>
    <name evidence="6" type="ordered locus">Msip34_2029</name>
</gene>
<dbReference type="InterPro" id="IPR001764">
    <property type="entry name" value="Glyco_hydro_3_N"/>
</dbReference>
<comment type="similarity">
    <text evidence="1">Belongs to the glycosyl hydrolase 3 family.</text>
</comment>
<dbReference type="eggNOG" id="COG1472">
    <property type="taxonomic scope" value="Bacteria"/>
</dbReference>
<dbReference type="GO" id="GO:0005975">
    <property type="term" value="P:carbohydrate metabolic process"/>
    <property type="evidence" value="ECO:0007669"/>
    <property type="project" value="InterPro"/>
</dbReference>
<evidence type="ECO:0000256" key="1">
    <source>
        <dbReference type="ARBA" id="ARBA00005336"/>
    </source>
</evidence>
<dbReference type="InterPro" id="IPR017853">
    <property type="entry name" value="GH"/>
</dbReference>
<dbReference type="RefSeq" id="WP_015830618.1">
    <property type="nucleotide sequence ID" value="NC_012969.1"/>
</dbReference>
<accession>C6X7U4</accession>
<evidence type="ECO:0000256" key="4">
    <source>
        <dbReference type="SAM" id="SignalP"/>
    </source>
</evidence>
<dbReference type="AlphaFoldDB" id="C6X7U4"/>
<reference evidence="7" key="1">
    <citation type="submission" date="2009-07" db="EMBL/GenBank/DDBJ databases">
        <title>Complete sequence of chromosome of Methylovorus sp. SIP3-4.</title>
        <authorList>
            <person name="Lucas S."/>
            <person name="Copeland A."/>
            <person name="Lapidus A."/>
            <person name="Glavina del Rio T."/>
            <person name="Tice H."/>
            <person name="Bruce D."/>
            <person name="Goodwin L."/>
            <person name="Pitluck S."/>
            <person name="Clum A."/>
            <person name="Larimer F."/>
            <person name="Land M."/>
            <person name="Hauser L."/>
            <person name="Kyrpides N."/>
            <person name="Mikhailova N."/>
            <person name="Kayluzhnaya M."/>
            <person name="Chistoserdova L."/>
        </authorList>
    </citation>
    <scope>NUCLEOTIDE SEQUENCE [LARGE SCALE GENOMIC DNA]</scope>
    <source>
        <strain evidence="7">SIP3-4</strain>
    </source>
</reference>
<feature type="signal peptide" evidence="4">
    <location>
        <begin position="1"/>
        <end position="18"/>
    </location>
</feature>
<dbReference type="GO" id="GO:0004553">
    <property type="term" value="F:hydrolase activity, hydrolyzing O-glycosyl compounds"/>
    <property type="evidence" value="ECO:0007669"/>
    <property type="project" value="InterPro"/>
</dbReference>
<protein>
    <submittedName>
        <fullName evidence="6">Glycoside hydrolase family 3 domain protein</fullName>
    </submittedName>
</protein>
<reference evidence="6 7" key="2">
    <citation type="journal article" date="2011" name="J. Bacteriol.">
        <title>Genomes of three methylotrophs from a single niche uncover genetic and metabolic divergence of Methylophilaceae.</title>
        <authorList>
            <person name="Lapidus A."/>
            <person name="Clum A."/>
            <person name="Labutti K."/>
            <person name="Kaluzhnaya M.G."/>
            <person name="Lim S."/>
            <person name="Beck D.A."/>
            <person name="Glavina Del Rio T."/>
            <person name="Nolan M."/>
            <person name="Mavromatis K."/>
            <person name="Huntemann M."/>
            <person name="Lucas S."/>
            <person name="Lidstrom M.E."/>
            <person name="Ivanova N."/>
            <person name="Chistoserdova L."/>
        </authorList>
    </citation>
    <scope>NUCLEOTIDE SEQUENCE [LARGE SCALE GENOMIC DNA]</scope>
    <source>
        <strain evidence="6 7">SIP3-4</strain>
    </source>
</reference>
<dbReference type="KEGG" id="mei:Msip34_2029"/>
<feature type="chain" id="PRO_5002970817" evidence="4">
    <location>
        <begin position="19"/>
        <end position="326"/>
    </location>
</feature>
<evidence type="ECO:0000313" key="6">
    <source>
        <dbReference type="EMBL" id="ACT51271.1"/>
    </source>
</evidence>
<dbReference type="Pfam" id="PF00933">
    <property type="entry name" value="Glyco_hydro_3"/>
    <property type="match status" value="1"/>
</dbReference>
<dbReference type="Proteomes" id="UP000002743">
    <property type="component" value="Chromosome"/>
</dbReference>
<dbReference type="InterPro" id="IPR036962">
    <property type="entry name" value="Glyco_hydro_3_N_sf"/>
</dbReference>
<dbReference type="HOGENOM" id="CLU_852073_0_0_4"/>
<keyword evidence="3" id="KW-0326">Glycosidase</keyword>
<dbReference type="PANTHER" id="PTHR30480">
    <property type="entry name" value="BETA-HEXOSAMINIDASE-RELATED"/>
    <property type="match status" value="1"/>
</dbReference>
<organism evidence="6 7">
    <name type="scientific">Methylovorus glucosotrophus (strain SIP3-4)</name>
    <dbReference type="NCBI Taxonomy" id="582744"/>
    <lineage>
        <taxon>Bacteria</taxon>
        <taxon>Pseudomonadati</taxon>
        <taxon>Pseudomonadota</taxon>
        <taxon>Betaproteobacteria</taxon>
        <taxon>Nitrosomonadales</taxon>
        <taxon>Methylophilaceae</taxon>
        <taxon>Methylovorus</taxon>
    </lineage>
</organism>
<keyword evidence="4" id="KW-0732">Signal</keyword>
<evidence type="ECO:0000256" key="2">
    <source>
        <dbReference type="ARBA" id="ARBA00022801"/>
    </source>
</evidence>
<dbReference type="InterPro" id="IPR050226">
    <property type="entry name" value="NagZ_Beta-hexosaminidase"/>
</dbReference>
<proteinExistence type="inferred from homology"/>
<dbReference type="CAZy" id="GH3">
    <property type="family name" value="Glycoside Hydrolase Family 3"/>
</dbReference>
<name>C6X7U4_METGS</name>
<evidence type="ECO:0000256" key="3">
    <source>
        <dbReference type="ARBA" id="ARBA00023295"/>
    </source>
</evidence>
<dbReference type="EMBL" id="CP001674">
    <property type="protein sequence ID" value="ACT51271.1"/>
    <property type="molecule type" value="Genomic_DNA"/>
</dbReference>
<dbReference type="GO" id="GO:0009254">
    <property type="term" value="P:peptidoglycan turnover"/>
    <property type="evidence" value="ECO:0007669"/>
    <property type="project" value="TreeGrafter"/>
</dbReference>
<feature type="domain" description="Glycoside hydrolase family 3 N-terminal" evidence="5">
    <location>
        <begin position="68"/>
        <end position="317"/>
    </location>
</feature>
<dbReference type="Gene3D" id="3.20.20.300">
    <property type="entry name" value="Glycoside hydrolase, family 3, N-terminal domain"/>
    <property type="match status" value="1"/>
</dbReference>
<keyword evidence="2 6" id="KW-0378">Hydrolase</keyword>
<sequence length="326" mass="37436" precursor="true">MKSFLTALLLTLSTTAIADDFEKLIISPYTNQGDTSNYAGIIYFEGSFTHLSKDYLCKQRKLLPHQLQMVDQEGGLVVRIKEAGLIPPTPAQAQDMGLEAFKSKLDTTALNLNEKCITANLAPVADTNFNKSKYNRAYSDEPDIANKYAQAFATSMRNYGVRPTWKHFPGYSQELRNMTNLDYKYIKSYKHGFKEGMVDSSSREDIDNNMQAFKNEHADIVMLNYGIFENISHEPILFEQSIIDKARELQPHSLIMSDDISYLNLTDEKVIYLFKNIDLFLFTDYKDTVIFIKKLNELKDKGLISNELLEEKITRINKWKVSRIIT</sequence>
<dbReference type="PANTHER" id="PTHR30480:SF16">
    <property type="entry name" value="GLYCOSIDE HYDROLASE FAMILY 3 DOMAIN PROTEIN"/>
    <property type="match status" value="1"/>
</dbReference>
<dbReference type="SUPFAM" id="SSF51445">
    <property type="entry name" value="(Trans)glycosidases"/>
    <property type="match status" value="1"/>
</dbReference>
<evidence type="ECO:0000259" key="5">
    <source>
        <dbReference type="Pfam" id="PF00933"/>
    </source>
</evidence>
<dbReference type="STRING" id="582744.Msip34_2029"/>
<keyword evidence="7" id="KW-1185">Reference proteome</keyword>
<evidence type="ECO:0000313" key="7">
    <source>
        <dbReference type="Proteomes" id="UP000002743"/>
    </source>
</evidence>